<dbReference type="OrthoDB" id="425534at2759"/>
<comment type="caution">
    <text evidence="2">The sequence shown here is derived from an EMBL/GenBank/DDBJ whole genome shotgun (WGS) entry which is preliminary data.</text>
</comment>
<dbReference type="EMBL" id="JAOQAZ010000044">
    <property type="protein sequence ID" value="KAJ4246060.1"/>
    <property type="molecule type" value="Genomic_DNA"/>
</dbReference>
<keyword evidence="1" id="KW-0732">Signal</keyword>
<feature type="chain" id="PRO_5040742675" description="AB hydrolase-1 domain-containing protein" evidence="1">
    <location>
        <begin position="19"/>
        <end position="134"/>
    </location>
</feature>
<dbReference type="AlphaFoldDB" id="A0A9W8VA24"/>
<evidence type="ECO:0000313" key="3">
    <source>
        <dbReference type="Proteomes" id="UP001152049"/>
    </source>
</evidence>
<dbReference type="Proteomes" id="UP001152049">
    <property type="component" value="Unassembled WGS sequence"/>
</dbReference>
<keyword evidence="3" id="KW-1185">Reference proteome</keyword>
<proteinExistence type="predicted"/>
<organism evidence="2 3">
    <name type="scientific">Fusarium torreyae</name>
    <dbReference type="NCBI Taxonomy" id="1237075"/>
    <lineage>
        <taxon>Eukaryota</taxon>
        <taxon>Fungi</taxon>
        <taxon>Dikarya</taxon>
        <taxon>Ascomycota</taxon>
        <taxon>Pezizomycotina</taxon>
        <taxon>Sordariomycetes</taxon>
        <taxon>Hypocreomycetidae</taxon>
        <taxon>Hypocreales</taxon>
        <taxon>Nectriaceae</taxon>
        <taxon>Fusarium</taxon>
    </lineage>
</organism>
<protein>
    <recommendedName>
        <fullName evidence="4">AB hydrolase-1 domain-containing protein</fullName>
    </recommendedName>
</protein>
<evidence type="ECO:0000256" key="1">
    <source>
        <dbReference type="SAM" id="SignalP"/>
    </source>
</evidence>
<evidence type="ECO:0000313" key="2">
    <source>
        <dbReference type="EMBL" id="KAJ4246060.1"/>
    </source>
</evidence>
<feature type="signal peptide" evidence="1">
    <location>
        <begin position="1"/>
        <end position="18"/>
    </location>
</feature>
<name>A0A9W8VA24_9HYPO</name>
<evidence type="ECO:0008006" key="4">
    <source>
        <dbReference type="Google" id="ProtNLM"/>
    </source>
</evidence>
<sequence>MKFQTLLLSQVLLYSIQASSLPNDFRRSPTSKEKSTLEWSKCNLDFKNELLNERQKSFDCATLEVPLDYTNAGNGETINLDLIRVKATKEPSMGSVLFNPGGPGVSGVESLLSLGEIMLPILGGQYDIVAFDTR</sequence>
<reference evidence="2" key="1">
    <citation type="submission" date="2022-09" db="EMBL/GenBank/DDBJ databases">
        <title>Fusarium specimens isolated from Avocado Roots.</title>
        <authorList>
            <person name="Stajich J."/>
            <person name="Roper C."/>
            <person name="Heimlech-Rivalta G."/>
        </authorList>
    </citation>
    <scope>NUCLEOTIDE SEQUENCE</scope>
    <source>
        <strain evidence="2">CF00136</strain>
    </source>
</reference>
<gene>
    <name evidence="2" type="ORF">NW762_013805</name>
</gene>
<accession>A0A9W8VA24</accession>